<dbReference type="InterPro" id="IPR012417">
    <property type="entry name" value="CaM-bd_dom_pln"/>
</dbReference>
<dbReference type="PANTHER" id="PTHR33349">
    <property type="entry name" value="EMB|CAB62594.1"/>
    <property type="match status" value="1"/>
</dbReference>
<dbReference type="SMART" id="SM01054">
    <property type="entry name" value="CaM_binding"/>
    <property type="match status" value="1"/>
</dbReference>
<comment type="caution">
    <text evidence="2">The sequence shown here is derived from an EMBL/GenBank/DDBJ whole genome shotgun (WGS) entry which is preliminary data.</text>
</comment>
<evidence type="ECO:0000259" key="1">
    <source>
        <dbReference type="SMART" id="SM01054"/>
    </source>
</evidence>
<dbReference type="EMBL" id="ASHM01050026">
    <property type="protein sequence ID" value="PNX85975.1"/>
    <property type="molecule type" value="Genomic_DNA"/>
</dbReference>
<dbReference type="PANTHER" id="PTHR33349:SF7">
    <property type="entry name" value="PLANT CALMODULIN-BINDING-LIKE PROTEIN"/>
    <property type="match status" value="1"/>
</dbReference>
<evidence type="ECO:0000313" key="3">
    <source>
        <dbReference type="Proteomes" id="UP000236291"/>
    </source>
</evidence>
<name>A0A2K3M5B3_TRIPR</name>
<organism evidence="2 3">
    <name type="scientific">Trifolium pratense</name>
    <name type="common">Red clover</name>
    <dbReference type="NCBI Taxonomy" id="57577"/>
    <lineage>
        <taxon>Eukaryota</taxon>
        <taxon>Viridiplantae</taxon>
        <taxon>Streptophyta</taxon>
        <taxon>Embryophyta</taxon>
        <taxon>Tracheophyta</taxon>
        <taxon>Spermatophyta</taxon>
        <taxon>Magnoliopsida</taxon>
        <taxon>eudicotyledons</taxon>
        <taxon>Gunneridae</taxon>
        <taxon>Pentapetalae</taxon>
        <taxon>rosids</taxon>
        <taxon>fabids</taxon>
        <taxon>Fabales</taxon>
        <taxon>Fabaceae</taxon>
        <taxon>Papilionoideae</taxon>
        <taxon>50 kb inversion clade</taxon>
        <taxon>NPAAA clade</taxon>
        <taxon>Hologalegina</taxon>
        <taxon>IRL clade</taxon>
        <taxon>Trifolieae</taxon>
        <taxon>Trifolium</taxon>
    </lineage>
</organism>
<proteinExistence type="predicted"/>
<feature type="non-terminal residue" evidence="2">
    <location>
        <position position="1"/>
    </location>
</feature>
<protein>
    <submittedName>
        <fullName evidence="2">Serine-rich adhesin for platelets-like protein</fullName>
    </submittedName>
</protein>
<dbReference type="ExpressionAtlas" id="A0A2K3M5B3">
    <property type="expression patterns" value="baseline"/>
</dbReference>
<feature type="domain" description="Calmodulin-binding" evidence="1">
    <location>
        <begin position="1"/>
        <end position="75"/>
    </location>
</feature>
<evidence type="ECO:0000313" key="2">
    <source>
        <dbReference type="EMBL" id="PNX85975.1"/>
    </source>
</evidence>
<gene>
    <name evidence="2" type="ORF">L195_g042050</name>
</gene>
<reference evidence="2 3" key="1">
    <citation type="journal article" date="2014" name="Am. J. Bot.">
        <title>Genome assembly and annotation for red clover (Trifolium pratense; Fabaceae).</title>
        <authorList>
            <person name="Istvanek J."/>
            <person name="Jaros M."/>
            <person name="Krenek A."/>
            <person name="Repkova J."/>
        </authorList>
    </citation>
    <scope>NUCLEOTIDE SEQUENCE [LARGE SCALE GENOMIC DNA]</scope>
    <source>
        <strain evidence="3">cv. Tatra</strain>
        <tissue evidence="2">Young leaves</tissue>
    </source>
</reference>
<sequence length="81" mass="8894">GKVSEDNASDVKVDADETVAITGVEKVVLRHQDLKGKKDEQLLSNNMIEETASKLVEIQRSKVKALVGAFETLISLNEKKN</sequence>
<reference evidence="2 3" key="2">
    <citation type="journal article" date="2017" name="Front. Plant Sci.">
        <title>Gene Classification and Mining of Molecular Markers Useful in Red Clover (Trifolium pratense) Breeding.</title>
        <authorList>
            <person name="Istvanek J."/>
            <person name="Dluhosova J."/>
            <person name="Dluhos P."/>
            <person name="Patkova L."/>
            <person name="Nedelnik J."/>
            <person name="Repkova J."/>
        </authorList>
    </citation>
    <scope>NUCLEOTIDE SEQUENCE [LARGE SCALE GENOMIC DNA]</scope>
    <source>
        <strain evidence="3">cv. Tatra</strain>
        <tissue evidence="2">Young leaves</tissue>
    </source>
</reference>
<dbReference type="STRING" id="57577.A0A2K3M5B3"/>
<dbReference type="AlphaFoldDB" id="A0A2K3M5B3"/>
<dbReference type="Pfam" id="PF07839">
    <property type="entry name" value="CaM_binding"/>
    <property type="match status" value="1"/>
</dbReference>
<accession>A0A2K3M5B3</accession>
<dbReference type="GO" id="GO:0005516">
    <property type="term" value="F:calmodulin binding"/>
    <property type="evidence" value="ECO:0007669"/>
    <property type="project" value="InterPro"/>
</dbReference>
<dbReference type="Proteomes" id="UP000236291">
    <property type="component" value="Unassembled WGS sequence"/>
</dbReference>